<accession>A0A1W6ZGX1</accession>
<dbReference type="Gene3D" id="3.30.1330.40">
    <property type="entry name" value="RutC-like"/>
    <property type="match status" value="1"/>
</dbReference>
<dbReference type="SUPFAM" id="SSF55298">
    <property type="entry name" value="YjgF-like"/>
    <property type="match status" value="1"/>
</dbReference>
<evidence type="ECO:0000313" key="3">
    <source>
        <dbReference type="Proteomes" id="UP000194161"/>
    </source>
</evidence>
<dbReference type="PANTHER" id="PTHR11803:SF58">
    <property type="entry name" value="PROTEIN HMF1-RELATED"/>
    <property type="match status" value="1"/>
</dbReference>
<proteinExistence type="inferred from homology"/>
<gene>
    <name evidence="2" type="ORF">CAL15_20665</name>
</gene>
<dbReference type="Pfam" id="PF01042">
    <property type="entry name" value="Ribonuc_L-PSP"/>
    <property type="match status" value="1"/>
</dbReference>
<organism evidence="2 3">
    <name type="scientific">Bordetella genomosp. 13</name>
    <dbReference type="NCBI Taxonomy" id="463040"/>
    <lineage>
        <taxon>Bacteria</taxon>
        <taxon>Pseudomonadati</taxon>
        <taxon>Pseudomonadota</taxon>
        <taxon>Betaproteobacteria</taxon>
        <taxon>Burkholderiales</taxon>
        <taxon>Alcaligenaceae</taxon>
        <taxon>Bordetella</taxon>
    </lineage>
</organism>
<sequence length="123" mass="13472">MQPILTPQAPAPAGHYSQAMCVDNLVFVSGMLPGPAAPGETDDFERQARASLTHCQRVLEAAGCQLTDVAQCTVYIVGVENWPRFNAVYASHFGEHRPARAIVPVPELHYGYLVEIQMVARRP</sequence>
<evidence type="ECO:0000256" key="1">
    <source>
        <dbReference type="ARBA" id="ARBA00010552"/>
    </source>
</evidence>
<protein>
    <submittedName>
        <fullName evidence="2">Reactive intermediate/imine deaminase</fullName>
    </submittedName>
</protein>
<evidence type="ECO:0000313" key="2">
    <source>
        <dbReference type="EMBL" id="ARP96562.1"/>
    </source>
</evidence>
<dbReference type="PANTHER" id="PTHR11803">
    <property type="entry name" value="2-IMINOBUTANOATE/2-IMINOPROPANOATE DEAMINASE RIDA"/>
    <property type="match status" value="1"/>
</dbReference>
<dbReference type="CDD" id="cd00448">
    <property type="entry name" value="YjgF_YER057c_UK114_family"/>
    <property type="match status" value="1"/>
</dbReference>
<dbReference type="OrthoDB" id="9803101at2"/>
<dbReference type="Proteomes" id="UP000194161">
    <property type="component" value="Chromosome"/>
</dbReference>
<dbReference type="InterPro" id="IPR006175">
    <property type="entry name" value="YjgF/YER057c/UK114"/>
</dbReference>
<dbReference type="GO" id="GO:0005829">
    <property type="term" value="C:cytosol"/>
    <property type="evidence" value="ECO:0007669"/>
    <property type="project" value="TreeGrafter"/>
</dbReference>
<name>A0A1W6ZGX1_9BORD</name>
<dbReference type="KEGG" id="bgm:CAL15_20665"/>
<dbReference type="InterPro" id="IPR035959">
    <property type="entry name" value="RutC-like_sf"/>
</dbReference>
<dbReference type="EMBL" id="CP021111">
    <property type="protein sequence ID" value="ARP96562.1"/>
    <property type="molecule type" value="Genomic_DNA"/>
</dbReference>
<reference evidence="2 3" key="1">
    <citation type="submission" date="2017-05" db="EMBL/GenBank/DDBJ databases">
        <title>Complete and WGS of Bordetella genogroups.</title>
        <authorList>
            <person name="Spilker T."/>
            <person name="LiPuma J."/>
        </authorList>
    </citation>
    <scope>NUCLEOTIDE SEQUENCE [LARGE SCALE GENOMIC DNA]</scope>
    <source>
        <strain evidence="2 3">AU7206</strain>
    </source>
</reference>
<dbReference type="STRING" id="463040.CAL15_20665"/>
<dbReference type="GO" id="GO:0019239">
    <property type="term" value="F:deaminase activity"/>
    <property type="evidence" value="ECO:0007669"/>
    <property type="project" value="TreeGrafter"/>
</dbReference>
<dbReference type="AlphaFoldDB" id="A0A1W6ZGX1"/>
<comment type="similarity">
    <text evidence="1">Belongs to the RutC family.</text>
</comment>
<keyword evidence="3" id="KW-1185">Reference proteome</keyword>